<reference evidence="6 7" key="1">
    <citation type="journal article" date="2016" name="Int. J. Syst. Evol. Microbiol.">
        <title>Acidipila dinghuensis sp. nov., an acidobacterium isolated from forest soil.</title>
        <authorList>
            <person name="Jiang Y.W."/>
            <person name="Wang J."/>
            <person name="Chen M.H."/>
            <person name="Lv Y.Y."/>
            <person name="Qiu L.H."/>
        </authorList>
    </citation>
    <scope>NUCLEOTIDE SEQUENCE [LARGE SCALE GENOMIC DNA]</scope>
    <source>
        <strain evidence="6 7">DHOF10</strain>
    </source>
</reference>
<evidence type="ECO:0000259" key="5">
    <source>
        <dbReference type="PROSITE" id="PS50932"/>
    </source>
</evidence>
<keyword evidence="2" id="KW-0805">Transcription regulation</keyword>
<dbReference type="InterPro" id="IPR046335">
    <property type="entry name" value="LacI/GalR-like_sensor"/>
</dbReference>
<evidence type="ECO:0000313" key="6">
    <source>
        <dbReference type="EMBL" id="RXS94551.1"/>
    </source>
</evidence>
<evidence type="ECO:0000256" key="1">
    <source>
        <dbReference type="ARBA" id="ARBA00022491"/>
    </source>
</evidence>
<dbReference type="Pfam" id="PF00356">
    <property type="entry name" value="LacI"/>
    <property type="match status" value="1"/>
</dbReference>
<dbReference type="GO" id="GO:0003700">
    <property type="term" value="F:DNA-binding transcription factor activity"/>
    <property type="evidence" value="ECO:0007669"/>
    <property type="project" value="TreeGrafter"/>
</dbReference>
<protein>
    <submittedName>
        <fullName evidence="6">LacI family transcriptional regulator</fullName>
    </submittedName>
</protein>
<dbReference type="PROSITE" id="PS50932">
    <property type="entry name" value="HTH_LACI_2"/>
    <property type="match status" value="1"/>
</dbReference>
<keyword evidence="7" id="KW-1185">Reference proteome</keyword>
<keyword evidence="4" id="KW-0804">Transcription</keyword>
<dbReference type="Pfam" id="PF13377">
    <property type="entry name" value="Peripla_BP_3"/>
    <property type="match status" value="1"/>
</dbReference>
<dbReference type="SMART" id="SM00354">
    <property type="entry name" value="HTH_LACI"/>
    <property type="match status" value="1"/>
</dbReference>
<proteinExistence type="predicted"/>
<dbReference type="OrthoDB" id="9796186at2"/>
<dbReference type="InterPro" id="IPR010982">
    <property type="entry name" value="Lambda_DNA-bd_dom_sf"/>
</dbReference>
<dbReference type="Proteomes" id="UP000290253">
    <property type="component" value="Unassembled WGS sequence"/>
</dbReference>
<dbReference type="AlphaFoldDB" id="A0A4Q1SBN7"/>
<evidence type="ECO:0000256" key="3">
    <source>
        <dbReference type="ARBA" id="ARBA00023125"/>
    </source>
</evidence>
<keyword evidence="3" id="KW-0238">DNA-binding</keyword>
<dbReference type="SUPFAM" id="SSF53822">
    <property type="entry name" value="Periplasmic binding protein-like I"/>
    <property type="match status" value="1"/>
</dbReference>
<feature type="domain" description="HTH lacI-type" evidence="5">
    <location>
        <begin position="9"/>
        <end position="66"/>
    </location>
</feature>
<dbReference type="InterPro" id="IPR028082">
    <property type="entry name" value="Peripla_BP_I"/>
</dbReference>
<accession>A0A4Q1SBN7</accession>
<evidence type="ECO:0000256" key="4">
    <source>
        <dbReference type="ARBA" id="ARBA00023163"/>
    </source>
</evidence>
<dbReference type="InterPro" id="IPR000843">
    <property type="entry name" value="HTH_LacI"/>
</dbReference>
<name>A0A4Q1SBN7_9BACT</name>
<dbReference type="CDD" id="cd01392">
    <property type="entry name" value="HTH_LacI"/>
    <property type="match status" value="1"/>
</dbReference>
<dbReference type="PANTHER" id="PTHR30146">
    <property type="entry name" value="LACI-RELATED TRANSCRIPTIONAL REPRESSOR"/>
    <property type="match status" value="1"/>
</dbReference>
<dbReference type="GO" id="GO:0000976">
    <property type="term" value="F:transcription cis-regulatory region binding"/>
    <property type="evidence" value="ECO:0007669"/>
    <property type="project" value="TreeGrafter"/>
</dbReference>
<dbReference type="PANTHER" id="PTHR30146:SF148">
    <property type="entry name" value="HTH-TYPE TRANSCRIPTIONAL REPRESSOR PURR-RELATED"/>
    <property type="match status" value="1"/>
</dbReference>
<dbReference type="Gene3D" id="1.10.260.40">
    <property type="entry name" value="lambda repressor-like DNA-binding domains"/>
    <property type="match status" value="1"/>
</dbReference>
<dbReference type="RefSeq" id="WP_129209288.1">
    <property type="nucleotide sequence ID" value="NZ_BMGU01000005.1"/>
</dbReference>
<keyword evidence="1" id="KW-0678">Repressor</keyword>
<evidence type="ECO:0000313" key="7">
    <source>
        <dbReference type="Proteomes" id="UP000290253"/>
    </source>
</evidence>
<evidence type="ECO:0000256" key="2">
    <source>
        <dbReference type="ARBA" id="ARBA00023015"/>
    </source>
</evidence>
<dbReference type="SUPFAM" id="SSF47413">
    <property type="entry name" value="lambda repressor-like DNA-binding domains"/>
    <property type="match status" value="1"/>
</dbReference>
<dbReference type="CDD" id="cd06267">
    <property type="entry name" value="PBP1_LacI_sugar_binding-like"/>
    <property type="match status" value="1"/>
</dbReference>
<sequence>MAKRKSGHVTLSDVAHAAGFSVSTVSIVLSEAPLSRHVAATTREHIRATAAHLGYHPDAFARSLRKRSSRTIGVLAFDLSDPYCVPIVRGIHSALQSSEYLPMVLDAQTERRLFDEHLRLLLERRVEGVIVIASWVFDEANLFADVRKNSVPIVIIGRDLSARGVSSFLLDNEEGGAQALRHLAGLGHRRIAVITGPHEMFDSKPRWLGVERASEECGIALDPLLVQQLPSFGDAEHGFEGGREIAKRLVNTGRPFTAVLAFDDLTALGVVRGLAEMGIHVPQDCSVIGFDDVLPARVATPAITTIRQPLRSMGEHAAQRMLERLAAPQQARERARVHKAAPQLIVRSSTALYRKSESSKGRRKRLDSR</sequence>
<comment type="caution">
    <text evidence="6">The sequence shown here is derived from an EMBL/GenBank/DDBJ whole genome shotgun (WGS) entry which is preliminary data.</text>
</comment>
<gene>
    <name evidence="6" type="ORF">ESZ00_15920</name>
</gene>
<organism evidence="6 7">
    <name type="scientific">Silvibacterium dinghuense</name>
    <dbReference type="NCBI Taxonomy" id="1560006"/>
    <lineage>
        <taxon>Bacteria</taxon>
        <taxon>Pseudomonadati</taxon>
        <taxon>Acidobacteriota</taxon>
        <taxon>Terriglobia</taxon>
        <taxon>Terriglobales</taxon>
        <taxon>Acidobacteriaceae</taxon>
        <taxon>Silvibacterium</taxon>
    </lineage>
</organism>
<dbReference type="EMBL" id="SDMK01000003">
    <property type="protein sequence ID" value="RXS94551.1"/>
    <property type="molecule type" value="Genomic_DNA"/>
</dbReference>
<dbReference type="Gene3D" id="3.40.50.2300">
    <property type="match status" value="2"/>
</dbReference>